<dbReference type="InterPro" id="IPR041664">
    <property type="entry name" value="AAA_16"/>
</dbReference>
<dbReference type="InterPro" id="IPR027417">
    <property type="entry name" value="P-loop_NTPase"/>
</dbReference>
<dbReference type="SUPFAM" id="SSF52540">
    <property type="entry name" value="P-loop containing nucleoside triphosphate hydrolases"/>
    <property type="match status" value="1"/>
</dbReference>
<organism evidence="2 3">
    <name type="scientific">Actinocorallia longicatena</name>
    <dbReference type="NCBI Taxonomy" id="111803"/>
    <lineage>
        <taxon>Bacteria</taxon>
        <taxon>Bacillati</taxon>
        <taxon>Actinomycetota</taxon>
        <taxon>Actinomycetes</taxon>
        <taxon>Streptosporangiales</taxon>
        <taxon>Thermomonosporaceae</taxon>
        <taxon>Actinocorallia</taxon>
    </lineage>
</organism>
<evidence type="ECO:0000259" key="1">
    <source>
        <dbReference type="Pfam" id="PF13191"/>
    </source>
</evidence>
<dbReference type="SMART" id="SM00028">
    <property type="entry name" value="TPR"/>
    <property type="match status" value="6"/>
</dbReference>
<dbReference type="SUPFAM" id="SSF48452">
    <property type="entry name" value="TPR-like"/>
    <property type="match status" value="2"/>
</dbReference>
<dbReference type="InterPro" id="IPR011990">
    <property type="entry name" value="TPR-like_helical_dom_sf"/>
</dbReference>
<dbReference type="Gene3D" id="1.25.40.10">
    <property type="entry name" value="Tetratricopeptide repeat domain"/>
    <property type="match status" value="2"/>
</dbReference>
<name>A0ABP6Q5K8_9ACTN</name>
<dbReference type="Pfam" id="PF13191">
    <property type="entry name" value="AAA_16"/>
    <property type="match status" value="1"/>
</dbReference>
<dbReference type="Proteomes" id="UP001501237">
    <property type="component" value="Unassembled WGS sequence"/>
</dbReference>
<dbReference type="InterPro" id="IPR019734">
    <property type="entry name" value="TPR_rpt"/>
</dbReference>
<keyword evidence="3" id="KW-1185">Reference proteome</keyword>
<feature type="domain" description="Orc1-like AAA ATPase" evidence="1">
    <location>
        <begin position="43"/>
        <end position="167"/>
    </location>
</feature>
<dbReference type="EMBL" id="BAAAUV010000003">
    <property type="protein sequence ID" value="GAA3201353.1"/>
    <property type="molecule type" value="Genomic_DNA"/>
</dbReference>
<protein>
    <recommendedName>
        <fullName evidence="1">Orc1-like AAA ATPase domain-containing protein</fullName>
    </recommendedName>
</protein>
<sequence length="956" mass="102935">MDANNITGGVFFAPVIMGRDVTVMLPPEITPAMAGLPPAVASFTGRDAELADVLAFLEEEGGPSAIAVSGMGGVGKTEVAVQAARTALGRGWFPGGVLFVDMSGYDDDRALSPAQALDGLLRALGLPPEYIPDTEQDRARIFRSVLDAYAGQDRRVLLVIDNVSRMDQCRSLLPGDGRTRAIITSRESLGMLGGPLVDLDALGDEDGAEVLRRAVGVARRGDVRLVRAAKDAVRLSRLCGGLPLALQIVAALLAENAVRTPASVIDELREEHTRLGRLSHPDVELRAVFELSYRRLAEPLRRLLALLPVNPGPDVSTGAVAALAVLDEVDAARALTELARAHLIEPGTTAGRWRLHDLVRLFARQAPIDPPGGRDTALDHLLLHYLRHAASANLHLDGAATAPTVPFSDREHALEWLDAEYPNLTAAAKTAGATGRDSLARDFPGVLWDYFILRRAFKEWEALSAASALAARRLGDLQGEASALVQKGFAQTDQRSFAEAETTLDEALRIYRRIGDRNGEAVALDGLGGVHALSRRFAEALDAHERAARLHADRGDRHAHALARVNAAVALMELGRIEEALAALEGTDAVFRERGDSSNEAAALTNRGVILRELGRAEEAVEAHRGALRLYRDLEKRFDEGRALNNLGRALVTAGRVDEAVPAHRQAVWAFDETDAEYHKGTALQNLGVALQRIPERREEALEIHRQAERIYRGTGDSHPLAQVLLNAGLVERALGRFEAGRRSLIEAANLFRGCGDEESAAHALRQFEPDAPGTAADTAADRSRNMGIFSRRNDRDRDRAPGGIVVDGALVGRVDALMEQYSKAVGSDPATRAAVLAIAAEAGIRRFEDLIRNPDLVQRPWRILEAVAVHPGTGPVLVGRIFMVAVLWNSLTENWSATDFMELPLNPCPEGVERTVAAAALTALRSLPADQAIMENETGATTVETLAELAAQRAG</sequence>
<dbReference type="PANTHER" id="PTHR47691:SF3">
    <property type="entry name" value="HTH-TYPE TRANSCRIPTIONAL REGULATOR RV0890C-RELATED"/>
    <property type="match status" value="1"/>
</dbReference>
<reference evidence="3" key="1">
    <citation type="journal article" date="2019" name="Int. J. Syst. Evol. Microbiol.">
        <title>The Global Catalogue of Microorganisms (GCM) 10K type strain sequencing project: providing services to taxonomists for standard genome sequencing and annotation.</title>
        <authorList>
            <consortium name="The Broad Institute Genomics Platform"/>
            <consortium name="The Broad Institute Genome Sequencing Center for Infectious Disease"/>
            <person name="Wu L."/>
            <person name="Ma J."/>
        </authorList>
    </citation>
    <scope>NUCLEOTIDE SEQUENCE [LARGE SCALE GENOMIC DNA]</scope>
    <source>
        <strain evidence="3">JCM 9377</strain>
    </source>
</reference>
<dbReference type="PANTHER" id="PTHR47691">
    <property type="entry name" value="REGULATOR-RELATED"/>
    <property type="match status" value="1"/>
</dbReference>
<evidence type="ECO:0000313" key="2">
    <source>
        <dbReference type="EMBL" id="GAA3201353.1"/>
    </source>
</evidence>
<dbReference type="Pfam" id="PF13424">
    <property type="entry name" value="TPR_12"/>
    <property type="match status" value="3"/>
</dbReference>
<dbReference type="Gene3D" id="3.40.50.300">
    <property type="entry name" value="P-loop containing nucleotide triphosphate hydrolases"/>
    <property type="match status" value="1"/>
</dbReference>
<proteinExistence type="predicted"/>
<comment type="caution">
    <text evidence="2">The sequence shown here is derived from an EMBL/GenBank/DDBJ whole genome shotgun (WGS) entry which is preliminary data.</text>
</comment>
<gene>
    <name evidence="2" type="ORF">GCM10010468_14500</name>
</gene>
<evidence type="ECO:0000313" key="3">
    <source>
        <dbReference type="Proteomes" id="UP001501237"/>
    </source>
</evidence>
<accession>A0ABP6Q5K8</accession>
<dbReference type="PRINTS" id="PR00364">
    <property type="entry name" value="DISEASERSIST"/>
</dbReference>
<dbReference type="RefSeq" id="WP_344823623.1">
    <property type="nucleotide sequence ID" value="NZ_BAAAUV010000003.1"/>
</dbReference>